<gene>
    <name evidence="4" type="ORF">LZ519_05835</name>
</gene>
<sequence>MTDSRSGYDEDSLPWLQEVEDEDAPSGISARAMLVGVLVVLLLAAAIAAAFFWLGSRDGEAGAGEPELIRAPTTPYKVKPEDPGGLDIAGESQTTFETSAGQDVDSRLNLGDGREDVPATTAPTEQPASQTPAPPVEKPAPPQQPKSSGAAGSVIQLGAFKNTAQAERAWTVLKTRFPSLSGLTKMVVPYSAGGSSGYRLRAAASSPDAARQACQAIQAGGESCFIAR</sequence>
<dbReference type="InterPro" id="IPR007730">
    <property type="entry name" value="SPOR-like_dom"/>
</dbReference>
<reference evidence="4" key="1">
    <citation type="submission" date="2022-05" db="EMBL/GenBank/DDBJ databases">
        <authorList>
            <person name="Jo J.-H."/>
            <person name="Im W.-T."/>
        </authorList>
    </citation>
    <scope>NUCLEOTIDE SEQUENCE</scope>
    <source>
        <strain evidence="4">RG327</strain>
    </source>
</reference>
<feature type="compositionally biased region" description="Pro residues" evidence="1">
    <location>
        <begin position="132"/>
        <end position="144"/>
    </location>
</feature>
<keyword evidence="5" id="KW-1185">Reference proteome</keyword>
<evidence type="ECO:0000256" key="2">
    <source>
        <dbReference type="SAM" id="Phobius"/>
    </source>
</evidence>
<evidence type="ECO:0000256" key="1">
    <source>
        <dbReference type="SAM" id="MobiDB-lite"/>
    </source>
</evidence>
<keyword evidence="2" id="KW-0812">Transmembrane</keyword>
<feature type="region of interest" description="Disordered" evidence="1">
    <location>
        <begin position="64"/>
        <end position="150"/>
    </location>
</feature>
<dbReference type="PROSITE" id="PS51724">
    <property type="entry name" value="SPOR"/>
    <property type="match status" value="1"/>
</dbReference>
<keyword evidence="2" id="KW-0472">Membrane</keyword>
<dbReference type="InterPro" id="IPR036680">
    <property type="entry name" value="SPOR-like_sf"/>
</dbReference>
<dbReference type="SUPFAM" id="SSF110997">
    <property type="entry name" value="Sporulation related repeat"/>
    <property type="match status" value="1"/>
</dbReference>
<feature type="compositionally biased region" description="Polar residues" evidence="1">
    <location>
        <begin position="121"/>
        <end position="131"/>
    </location>
</feature>
<comment type="caution">
    <text evidence="4">The sequence shown here is derived from an EMBL/GenBank/DDBJ whole genome shotgun (WGS) entry which is preliminary data.</text>
</comment>
<feature type="compositionally biased region" description="Polar residues" evidence="1">
    <location>
        <begin position="91"/>
        <end position="101"/>
    </location>
</feature>
<accession>A0ABT0RF25</accession>
<protein>
    <submittedName>
        <fullName evidence="4">SPOR domain-containing protein</fullName>
    </submittedName>
</protein>
<evidence type="ECO:0000313" key="5">
    <source>
        <dbReference type="Proteomes" id="UP001165343"/>
    </source>
</evidence>
<dbReference type="EMBL" id="JAMGBC010000001">
    <property type="protein sequence ID" value="MCL6678838.1"/>
    <property type="molecule type" value="Genomic_DNA"/>
</dbReference>
<proteinExistence type="predicted"/>
<feature type="domain" description="SPOR" evidence="3">
    <location>
        <begin position="147"/>
        <end position="228"/>
    </location>
</feature>
<dbReference type="Proteomes" id="UP001165343">
    <property type="component" value="Unassembled WGS sequence"/>
</dbReference>
<name>A0ABT0RF25_9SPHN</name>
<feature type="transmembrane region" description="Helical" evidence="2">
    <location>
        <begin position="32"/>
        <end position="54"/>
    </location>
</feature>
<evidence type="ECO:0000313" key="4">
    <source>
        <dbReference type="EMBL" id="MCL6678838.1"/>
    </source>
</evidence>
<keyword evidence="2" id="KW-1133">Transmembrane helix</keyword>
<evidence type="ECO:0000259" key="3">
    <source>
        <dbReference type="PROSITE" id="PS51724"/>
    </source>
</evidence>
<dbReference type="Pfam" id="PF05036">
    <property type="entry name" value="SPOR"/>
    <property type="match status" value="1"/>
</dbReference>
<dbReference type="Gene3D" id="3.30.70.1070">
    <property type="entry name" value="Sporulation related repeat"/>
    <property type="match status" value="1"/>
</dbReference>
<dbReference type="RefSeq" id="WP_249867771.1">
    <property type="nucleotide sequence ID" value="NZ_JAMGBC010000001.1"/>
</dbReference>
<organism evidence="4 5">
    <name type="scientific">Sphingomonas anseongensis</name>
    <dbReference type="NCBI Taxonomy" id="2908207"/>
    <lineage>
        <taxon>Bacteria</taxon>
        <taxon>Pseudomonadati</taxon>
        <taxon>Pseudomonadota</taxon>
        <taxon>Alphaproteobacteria</taxon>
        <taxon>Sphingomonadales</taxon>
        <taxon>Sphingomonadaceae</taxon>
        <taxon>Sphingomonas</taxon>
    </lineage>
</organism>